<dbReference type="GO" id="GO:0009360">
    <property type="term" value="C:DNA polymerase III complex"/>
    <property type="evidence" value="ECO:0007669"/>
    <property type="project" value="InterPro"/>
</dbReference>
<dbReference type="InterPro" id="IPR048731">
    <property type="entry name" value="HolB_lid-gammaproteobact"/>
</dbReference>
<dbReference type="InterPro" id="IPR008921">
    <property type="entry name" value="DNA_pol3_clamp-load_cplx_C"/>
</dbReference>
<organism evidence="10">
    <name type="scientific">Pasteurella multocida</name>
    <dbReference type="NCBI Taxonomy" id="747"/>
    <lineage>
        <taxon>Bacteria</taxon>
        <taxon>Pseudomonadati</taxon>
        <taxon>Pseudomonadota</taxon>
        <taxon>Gammaproteobacteria</taxon>
        <taxon>Pasteurellales</taxon>
        <taxon>Pasteurellaceae</taxon>
        <taxon>Pasteurella</taxon>
    </lineage>
</organism>
<dbReference type="EC" id="2.7.7.7" evidence="1"/>
<keyword evidence="6" id="KW-0239">DNA-directed DNA polymerase</keyword>
<evidence type="ECO:0000256" key="4">
    <source>
        <dbReference type="ARBA" id="ARBA00022695"/>
    </source>
</evidence>
<dbReference type="Pfam" id="PF09115">
    <property type="entry name" value="DNApol3-delta_C"/>
    <property type="match status" value="1"/>
</dbReference>
<dbReference type="NCBIfam" id="TIGR00678">
    <property type="entry name" value="holB"/>
    <property type="match status" value="1"/>
</dbReference>
<feature type="domain" description="DNA polymerase III delta subunit C-terminal" evidence="8">
    <location>
        <begin position="207"/>
        <end position="320"/>
    </location>
</feature>
<dbReference type="Pfam" id="PF21500">
    <property type="entry name" value="HolB_lid"/>
    <property type="match status" value="1"/>
</dbReference>
<keyword evidence="5" id="KW-0235">DNA replication</keyword>
<proteinExistence type="predicted"/>
<dbReference type="AlphaFoldDB" id="A0A126QDQ4"/>
<comment type="catalytic activity">
    <reaction evidence="7">
        <text>DNA(n) + a 2'-deoxyribonucleoside 5'-triphosphate = DNA(n+1) + diphosphate</text>
        <dbReference type="Rhea" id="RHEA:22508"/>
        <dbReference type="Rhea" id="RHEA-COMP:17339"/>
        <dbReference type="Rhea" id="RHEA-COMP:17340"/>
        <dbReference type="ChEBI" id="CHEBI:33019"/>
        <dbReference type="ChEBI" id="CHEBI:61560"/>
        <dbReference type="ChEBI" id="CHEBI:173112"/>
        <dbReference type="EC" id="2.7.7.7"/>
    </reaction>
</comment>
<dbReference type="RefSeq" id="WP_015691121.1">
    <property type="nucleotide sequence ID" value="NZ_CP097793.1"/>
</dbReference>
<dbReference type="Pfam" id="PF13177">
    <property type="entry name" value="DNA_pol3_delta2"/>
    <property type="match status" value="1"/>
</dbReference>
<evidence type="ECO:0000256" key="5">
    <source>
        <dbReference type="ARBA" id="ARBA00022705"/>
    </source>
</evidence>
<dbReference type="InterPro" id="IPR004622">
    <property type="entry name" value="DNA_pol_HolB"/>
</dbReference>
<evidence type="ECO:0000256" key="3">
    <source>
        <dbReference type="ARBA" id="ARBA00022679"/>
    </source>
</evidence>
<dbReference type="GO" id="GO:0003887">
    <property type="term" value="F:DNA-directed DNA polymerase activity"/>
    <property type="evidence" value="ECO:0007669"/>
    <property type="project" value="UniProtKB-KW"/>
</dbReference>
<dbReference type="SUPFAM" id="SSF52540">
    <property type="entry name" value="P-loop containing nucleoside triphosphate hydrolases"/>
    <property type="match status" value="1"/>
</dbReference>
<dbReference type="GO" id="GO:0008408">
    <property type="term" value="F:3'-5' exonuclease activity"/>
    <property type="evidence" value="ECO:0007669"/>
    <property type="project" value="InterPro"/>
</dbReference>
<dbReference type="PANTHER" id="PTHR11669">
    <property type="entry name" value="REPLICATION FACTOR C / DNA POLYMERASE III GAMMA-TAU SUBUNIT"/>
    <property type="match status" value="1"/>
</dbReference>
<keyword evidence="3" id="KW-0808">Transferase</keyword>
<evidence type="ECO:0000256" key="7">
    <source>
        <dbReference type="ARBA" id="ARBA00049244"/>
    </source>
</evidence>
<dbReference type="InterPro" id="IPR050238">
    <property type="entry name" value="DNA_Rep/Repair_Clamp_Loader"/>
</dbReference>
<evidence type="ECO:0000256" key="1">
    <source>
        <dbReference type="ARBA" id="ARBA00012417"/>
    </source>
</evidence>
<gene>
    <name evidence="10" type="primary">holB</name>
</gene>
<dbReference type="EMBL" id="KP660088">
    <property type="protein sequence ID" value="AMK07927.1"/>
    <property type="molecule type" value="Genomic_DNA"/>
</dbReference>
<evidence type="ECO:0000259" key="9">
    <source>
        <dbReference type="Pfam" id="PF21500"/>
    </source>
</evidence>
<dbReference type="SUPFAM" id="SSF48019">
    <property type="entry name" value="post-AAA+ oligomerization domain-like"/>
    <property type="match status" value="1"/>
</dbReference>
<accession>A0A126QDQ4</accession>
<dbReference type="Gene3D" id="1.20.272.10">
    <property type="match status" value="1"/>
</dbReference>
<protein>
    <recommendedName>
        <fullName evidence="2">DNA polymerase III subunit delta'</fullName>
        <ecNumber evidence="1">2.7.7.7</ecNumber>
    </recommendedName>
</protein>
<dbReference type="PANTHER" id="PTHR11669:SF8">
    <property type="entry name" value="DNA POLYMERASE III SUBUNIT DELTA"/>
    <property type="match status" value="1"/>
</dbReference>
<keyword evidence="4" id="KW-0548">Nucleotidyltransferase</keyword>
<evidence type="ECO:0000256" key="6">
    <source>
        <dbReference type="ARBA" id="ARBA00022932"/>
    </source>
</evidence>
<evidence type="ECO:0000256" key="2">
    <source>
        <dbReference type="ARBA" id="ARBA00014363"/>
    </source>
</evidence>
<reference evidence="10" key="1">
    <citation type="submission" date="2015-01" db="EMBL/GenBank/DDBJ databases">
        <title>Draft genome sequence of Pasteurella multocida isolated from alpaca pneumonia.</title>
        <authorList>
            <person name="Maturrano L."/>
            <person name="Hurtado R."/>
            <person name="Allasi N."/>
            <person name="Juscamayta E."/>
            <person name="Fernandez D."/>
            <person name="Maximiliano J."/>
            <person name="Rimac R."/>
            <person name="Rosadio R."/>
        </authorList>
    </citation>
    <scope>NUCLEOTIDE SEQUENCE</scope>
    <source>
        <strain evidence="10">UNMSM</strain>
    </source>
</reference>
<dbReference type="GO" id="GO:0006261">
    <property type="term" value="P:DNA-templated DNA replication"/>
    <property type="evidence" value="ECO:0007669"/>
    <property type="project" value="TreeGrafter"/>
</dbReference>
<dbReference type="NCBIfam" id="NF005362">
    <property type="entry name" value="PRK06871.1"/>
    <property type="match status" value="1"/>
</dbReference>
<evidence type="ECO:0000259" key="8">
    <source>
        <dbReference type="Pfam" id="PF09115"/>
    </source>
</evidence>
<dbReference type="InterPro" id="IPR015199">
    <property type="entry name" value="DNA_pol_III_delta_C"/>
</dbReference>
<dbReference type="GO" id="GO:0003677">
    <property type="term" value="F:DNA binding"/>
    <property type="evidence" value="ECO:0007669"/>
    <property type="project" value="InterPro"/>
</dbReference>
<dbReference type="InterPro" id="IPR027417">
    <property type="entry name" value="P-loop_NTPase"/>
</dbReference>
<feature type="domain" description="DNA polymerase III subunit delta' AAA+ ATPase lid" evidence="9">
    <location>
        <begin position="167"/>
        <end position="206"/>
    </location>
</feature>
<evidence type="ECO:0000313" key="10">
    <source>
        <dbReference type="EMBL" id="AMK07927.1"/>
    </source>
</evidence>
<sequence>MMTLYPWLLPYYQQRIDAFQQGHGHHALLFQAEQGLGTEQLLFALGHWLICQQPQNQQPCQQCHHCHLFQAQTHPDIYTLTPIENKDIGVDQVREVNEKINQHAQQGGNKIIYVLGVSRLTEAAANAMLKTLEEPRPNTYFLLYAEASDSVMPTIYSRCQTQKLALPAETSAIAWLQQQTTQELAAIQTALRISYGRPLHALTVLQQDLLEKRREFLRQFWLFYRKRSPLELLPFFDKAILLHQLDWLLAFLSDALKAKLQIKSDWLCQDLAAGVLQLSQQQSAQALLHATQIIQKVRTDLTQINAVNQELILLDGLTQLITDVFEG</sequence>
<name>A0A126QDQ4_PASMD</name>
<dbReference type="Gene3D" id="3.40.50.300">
    <property type="entry name" value="P-loop containing nucleotide triphosphate hydrolases"/>
    <property type="match status" value="1"/>
</dbReference>